<evidence type="ECO:0000313" key="3">
    <source>
        <dbReference type="EMBL" id="OCX21545.1"/>
    </source>
</evidence>
<dbReference type="PANTHER" id="PTHR43918:SF4">
    <property type="entry name" value="CARBOXYLIC ESTER HYDROLASE"/>
    <property type="match status" value="1"/>
</dbReference>
<feature type="domain" description="Carboxylesterase type B" evidence="2">
    <location>
        <begin position="2"/>
        <end position="488"/>
    </location>
</feature>
<evidence type="ECO:0000259" key="2">
    <source>
        <dbReference type="Pfam" id="PF00135"/>
    </source>
</evidence>
<accession>A0A1C2E3N5</accession>
<dbReference type="Pfam" id="PF00135">
    <property type="entry name" value="COesterase"/>
    <property type="match status" value="1"/>
</dbReference>
<protein>
    <recommendedName>
        <fullName evidence="2">Carboxylesterase type B domain-containing protein</fullName>
    </recommendedName>
</protein>
<dbReference type="InterPro" id="IPR050654">
    <property type="entry name" value="AChE-related_enzymes"/>
</dbReference>
<dbReference type="InterPro" id="IPR002018">
    <property type="entry name" value="CarbesteraseB"/>
</dbReference>
<dbReference type="Proteomes" id="UP000094412">
    <property type="component" value="Unassembled WGS sequence"/>
</dbReference>
<reference evidence="3 4" key="1">
    <citation type="submission" date="2016-08" db="EMBL/GenBank/DDBJ databases">
        <title>Whole genome sequence of Mesorhizobium sp. strain UASWS1009 isolated from industrial sewage.</title>
        <authorList>
            <person name="Crovadore J."/>
            <person name="Calmin G."/>
            <person name="Chablais R."/>
            <person name="Cochard B."/>
            <person name="Lefort F."/>
        </authorList>
    </citation>
    <scope>NUCLEOTIDE SEQUENCE [LARGE SCALE GENOMIC DNA]</scope>
    <source>
        <strain evidence="3 4">UASWS1009</strain>
    </source>
</reference>
<sequence>MERFLGIPYAEPPLGSLRFKPPVPKAPWAEVYFARQFGPASMQISYPDQDTSKFSDDPAQWELPYFGSEDCLSLNIWRPAERGGGKRPLFIWVHGGANHLEGSRSPDYDGTALCKTGDIVFASLNYRLGPFGFLDVSALGGPQYAGSSCNGLRDQLLAIEWIIENASAFGADPDNVTLAGESAGGIDVSWLLASGHLKGRIKRAILMSNVKGPAGFGESATSGSRHDPKISQKIAADLLERLGFADFEALMQADGGKIFERLAGSAANEDTIFGLDSLFYPCVDETFVPVEPFRAIRQGALDGLQLMIGYTNYETGLWLAYNPDMLEWPPEKTARRIGYLSPQVEAEVVGAYRKFFPEEAGGELGMRIINDFGFVGPVSQYAEEAAARGAKVWMYRFDWQVDDRLKAMHSAELPYFFARPNDDAACNLIGPPQDAEDAGLRERLSRIFSGYVSSFVHTGDPDTRRLPDAPTWPAFKLDDRSVMHLAEHCYVSIDPDGERRGWWHDRVYAPIMGSTVASAPA</sequence>
<evidence type="ECO:0000256" key="1">
    <source>
        <dbReference type="ARBA" id="ARBA00022801"/>
    </source>
</evidence>
<keyword evidence="4" id="KW-1185">Reference proteome</keyword>
<dbReference type="GO" id="GO:0052689">
    <property type="term" value="F:carboxylic ester hydrolase activity"/>
    <property type="evidence" value="ECO:0007669"/>
    <property type="project" value="TreeGrafter"/>
</dbReference>
<proteinExistence type="predicted"/>
<dbReference type="EMBL" id="MDEO01000028">
    <property type="protein sequence ID" value="OCX21545.1"/>
    <property type="molecule type" value="Genomic_DNA"/>
</dbReference>
<keyword evidence="1" id="KW-0378">Hydrolase</keyword>
<dbReference type="SUPFAM" id="SSF53474">
    <property type="entry name" value="alpha/beta-Hydrolases"/>
    <property type="match status" value="1"/>
</dbReference>
<dbReference type="Gene3D" id="3.40.50.1820">
    <property type="entry name" value="alpha/beta hydrolase"/>
    <property type="match status" value="1"/>
</dbReference>
<dbReference type="AlphaFoldDB" id="A0A1C2E3N5"/>
<gene>
    <name evidence="3" type="ORF">QV13_07795</name>
</gene>
<dbReference type="PANTHER" id="PTHR43918">
    <property type="entry name" value="ACETYLCHOLINESTERASE"/>
    <property type="match status" value="1"/>
</dbReference>
<dbReference type="STRING" id="1566387.QV13_07795"/>
<evidence type="ECO:0000313" key="4">
    <source>
        <dbReference type="Proteomes" id="UP000094412"/>
    </source>
</evidence>
<dbReference type="InterPro" id="IPR029058">
    <property type="entry name" value="AB_hydrolase_fold"/>
</dbReference>
<comment type="caution">
    <text evidence="3">The sequence shown here is derived from an EMBL/GenBank/DDBJ whole genome shotgun (WGS) entry which is preliminary data.</text>
</comment>
<name>A0A1C2E3N5_9HYPH</name>
<organism evidence="3 4">
    <name type="scientific">Mesorhizobium hungaricum</name>
    <dbReference type="NCBI Taxonomy" id="1566387"/>
    <lineage>
        <taxon>Bacteria</taxon>
        <taxon>Pseudomonadati</taxon>
        <taxon>Pseudomonadota</taxon>
        <taxon>Alphaproteobacteria</taxon>
        <taxon>Hyphomicrobiales</taxon>
        <taxon>Phyllobacteriaceae</taxon>
        <taxon>Mesorhizobium</taxon>
    </lineage>
</organism>